<dbReference type="GO" id="GO:0006400">
    <property type="term" value="P:tRNA modification"/>
    <property type="evidence" value="ECO:0007669"/>
    <property type="project" value="UniProtKB-UniRule"/>
</dbReference>
<evidence type="ECO:0000256" key="2">
    <source>
        <dbReference type="SAM" id="MobiDB-lite"/>
    </source>
</evidence>
<protein>
    <recommendedName>
        <fullName evidence="1">tRNA uridine(34) hydroxylase</fullName>
        <ecNumber evidence="1">1.14.-.-</ecNumber>
    </recommendedName>
    <alternativeName>
        <fullName evidence="1">tRNA hydroxylation protein O</fullName>
    </alternativeName>
</protein>
<dbReference type="Pfam" id="PF13410">
    <property type="entry name" value="GST_C_2"/>
    <property type="match status" value="1"/>
</dbReference>
<dbReference type="InterPro" id="IPR036873">
    <property type="entry name" value="Rhodanese-like_dom_sf"/>
</dbReference>
<dbReference type="InterPro" id="IPR010987">
    <property type="entry name" value="Glutathione-S-Trfase_C-like"/>
</dbReference>
<gene>
    <name evidence="1" type="primary">trhO</name>
    <name evidence="6" type="ORF">SAMN04489711_10175</name>
</gene>
<feature type="domain" description="GST N-terminal" evidence="4">
    <location>
        <begin position="347"/>
        <end position="429"/>
    </location>
</feature>
<dbReference type="SFLD" id="SFLDS00019">
    <property type="entry name" value="Glutathione_Transferase_(cytos"/>
    <property type="match status" value="1"/>
</dbReference>
<evidence type="ECO:0000259" key="4">
    <source>
        <dbReference type="PROSITE" id="PS50404"/>
    </source>
</evidence>
<dbReference type="Gene3D" id="3.40.250.10">
    <property type="entry name" value="Rhodanese-like domain"/>
    <property type="match status" value="1"/>
</dbReference>
<evidence type="ECO:0000256" key="1">
    <source>
        <dbReference type="HAMAP-Rule" id="MF_00469"/>
    </source>
</evidence>
<dbReference type="Pfam" id="PF00581">
    <property type="entry name" value="Rhodanese"/>
    <property type="match status" value="1"/>
</dbReference>
<keyword evidence="7" id="KW-1185">Reference proteome</keyword>
<accession>A0A1I1ZDN7</accession>
<dbReference type="Pfam" id="PF13417">
    <property type="entry name" value="GST_N_3"/>
    <property type="match status" value="1"/>
</dbReference>
<dbReference type="SUPFAM" id="SSF47616">
    <property type="entry name" value="GST C-terminal domain-like"/>
    <property type="match status" value="1"/>
</dbReference>
<feature type="domain" description="Rhodanese" evidence="3">
    <location>
        <begin position="135"/>
        <end position="233"/>
    </location>
</feature>
<keyword evidence="1" id="KW-0560">Oxidoreductase</keyword>
<dbReference type="CDD" id="cd03196">
    <property type="entry name" value="GST_C_5"/>
    <property type="match status" value="1"/>
</dbReference>
<proteinExistence type="inferred from homology"/>
<evidence type="ECO:0000259" key="5">
    <source>
        <dbReference type="PROSITE" id="PS50405"/>
    </source>
</evidence>
<dbReference type="Gene3D" id="3.40.30.10">
    <property type="entry name" value="Glutaredoxin"/>
    <property type="match status" value="1"/>
</dbReference>
<dbReference type="SUPFAM" id="SSF52821">
    <property type="entry name" value="Rhodanese/Cell cycle control phosphatase"/>
    <property type="match status" value="1"/>
</dbReference>
<dbReference type="AlphaFoldDB" id="A0A1I1ZDN7"/>
<dbReference type="InterPro" id="IPR040503">
    <property type="entry name" value="TRHO_N"/>
</dbReference>
<dbReference type="PROSITE" id="PS50404">
    <property type="entry name" value="GST_NTER"/>
    <property type="match status" value="1"/>
</dbReference>
<dbReference type="InterPro" id="IPR004045">
    <property type="entry name" value="Glutathione_S-Trfase_N"/>
</dbReference>
<dbReference type="RefSeq" id="WP_092936482.1">
    <property type="nucleotide sequence ID" value="NZ_FONX01000001.1"/>
</dbReference>
<evidence type="ECO:0000259" key="3">
    <source>
        <dbReference type="PROSITE" id="PS50206"/>
    </source>
</evidence>
<feature type="compositionally biased region" description="Low complexity" evidence="2">
    <location>
        <begin position="318"/>
        <end position="340"/>
    </location>
</feature>
<evidence type="ECO:0000313" key="6">
    <source>
        <dbReference type="EMBL" id="SFE29819.1"/>
    </source>
</evidence>
<organism evidence="6 7">
    <name type="scientific">Paracidovorax wautersii</name>
    <dbReference type="NCBI Taxonomy" id="1177982"/>
    <lineage>
        <taxon>Bacteria</taxon>
        <taxon>Pseudomonadati</taxon>
        <taxon>Pseudomonadota</taxon>
        <taxon>Betaproteobacteria</taxon>
        <taxon>Burkholderiales</taxon>
        <taxon>Comamonadaceae</taxon>
        <taxon>Paracidovorax</taxon>
    </lineage>
</organism>
<dbReference type="GO" id="GO:0016705">
    <property type="term" value="F:oxidoreductase activity, acting on paired donors, with incorporation or reduction of molecular oxygen"/>
    <property type="evidence" value="ECO:0007669"/>
    <property type="project" value="UniProtKB-UniRule"/>
</dbReference>
<sequence length="571" mass="62201">MPTTPISPSAQPSSAVLTAALYLFVDLPDYAALREPLQALCEAHGVRGMLLLAPEGINGTIAGSPEGVQAVLAWLRSDARLAPLRHKEALGDRQPFYRMRVRLKREIVTLGVPGLQPELHAGTYVKPEDWNALIDDPEVVVIDVRNDYEIGIGSFERAVNPGTRTFTEFPAWVEAERQPGGLLAGQPRVAMFCTGGIRCEKSTALLRSQGFGEVYHLEGGILKYLETVPPTESRWHGDCFVFDERVSVGHGLAPGHHQLCRSCRMPLGAEELASPLYETGVSCPHCHGSRTPEQLQALRERERQMRLAAERGQEHIGARLPSAQPSQPSQPSQSAREAAPAPALPAHLPVLYSFRRCPYAMRARLALAASGQACELREIVLRDKPAALLAASPKGTVPVLVLPEEGGAKVIDQSLDIMRWALQRSDPGGWLQPSTGEDLQAMLALIAECDGSFKQALDRCKYPSRYPGEEAGTPGHAAAWATADGWVMQALEARLGTQAWLFGSHATLADMAVAPFVRQFAGIDAARWEAGAWPRTRQWLAGWQALPLFDAVMGKYPAWREGDAPVVFAPR</sequence>
<dbReference type="Gene3D" id="3.30.70.100">
    <property type="match status" value="1"/>
</dbReference>
<dbReference type="PANTHER" id="PTHR43268:SF3">
    <property type="entry name" value="RHODANESE-LIKE DOMAIN-CONTAINING PROTEIN 7-RELATED"/>
    <property type="match status" value="1"/>
</dbReference>
<dbReference type="PANTHER" id="PTHR43268">
    <property type="entry name" value="THIOSULFATE SULFURTRANSFERASE/RHODANESE-LIKE DOMAIN-CONTAINING PROTEIN 2"/>
    <property type="match status" value="1"/>
</dbReference>
<dbReference type="NCBIfam" id="NF001136">
    <property type="entry name" value="PRK00142.1-4"/>
    <property type="match status" value="1"/>
</dbReference>
<evidence type="ECO:0000313" key="7">
    <source>
        <dbReference type="Proteomes" id="UP000199119"/>
    </source>
</evidence>
<dbReference type="InterPro" id="IPR001763">
    <property type="entry name" value="Rhodanese-like_dom"/>
</dbReference>
<comment type="similarity">
    <text evidence="1">Belongs to the TrhO family.</text>
</comment>
<dbReference type="InterPro" id="IPR020936">
    <property type="entry name" value="TrhO"/>
</dbReference>
<dbReference type="InterPro" id="IPR040079">
    <property type="entry name" value="Glutathione_S-Trfase"/>
</dbReference>
<dbReference type="STRING" id="1177982.SAMN04489711_10175"/>
<dbReference type="SUPFAM" id="SSF52833">
    <property type="entry name" value="Thioredoxin-like"/>
    <property type="match status" value="1"/>
</dbReference>
<dbReference type="PROSITE" id="PS50405">
    <property type="entry name" value="GST_CTER"/>
    <property type="match status" value="1"/>
</dbReference>
<reference evidence="7" key="1">
    <citation type="submission" date="2016-10" db="EMBL/GenBank/DDBJ databases">
        <authorList>
            <person name="Varghese N."/>
            <person name="Submissions S."/>
        </authorList>
    </citation>
    <scope>NUCLEOTIDE SEQUENCE [LARGE SCALE GENOMIC DNA]</scope>
    <source>
        <strain evidence="7">DSM 27981</strain>
    </source>
</reference>
<feature type="domain" description="GST C-terminal" evidence="5">
    <location>
        <begin position="436"/>
        <end position="566"/>
    </location>
</feature>
<dbReference type="Gene3D" id="1.20.1050.10">
    <property type="match status" value="1"/>
</dbReference>
<dbReference type="InterPro" id="IPR036282">
    <property type="entry name" value="Glutathione-S-Trfase_C_sf"/>
</dbReference>
<dbReference type="SMART" id="SM00450">
    <property type="entry name" value="RHOD"/>
    <property type="match status" value="1"/>
</dbReference>
<dbReference type="EC" id="1.14.-.-" evidence="1"/>
<dbReference type="Proteomes" id="UP000199119">
    <property type="component" value="Unassembled WGS sequence"/>
</dbReference>
<dbReference type="InterPro" id="IPR036249">
    <property type="entry name" value="Thioredoxin-like_sf"/>
</dbReference>
<feature type="region of interest" description="Disordered" evidence="2">
    <location>
        <begin position="316"/>
        <end position="340"/>
    </location>
</feature>
<dbReference type="PROSITE" id="PS50206">
    <property type="entry name" value="RHODANESE_3"/>
    <property type="match status" value="1"/>
</dbReference>
<comment type="function">
    <text evidence="1">Catalyzes oxygen-dependent 5-hydroxyuridine (ho5U) modification at position 34 in tRNAs.</text>
</comment>
<dbReference type="HAMAP" id="MF_00469">
    <property type="entry name" value="TrhO"/>
    <property type="match status" value="1"/>
</dbReference>
<dbReference type="Pfam" id="PF17773">
    <property type="entry name" value="UPF0176_N"/>
    <property type="match status" value="1"/>
</dbReference>
<keyword evidence="1" id="KW-0819">tRNA processing</keyword>
<dbReference type="OrthoDB" id="9778326at2"/>
<dbReference type="EMBL" id="FONX01000001">
    <property type="protein sequence ID" value="SFE29819.1"/>
    <property type="molecule type" value="Genomic_DNA"/>
</dbReference>
<dbReference type="CDD" id="cd01518">
    <property type="entry name" value="RHOD_YceA"/>
    <property type="match status" value="1"/>
</dbReference>
<name>A0A1I1ZDN7_9BURK</name>
<comment type="catalytic activity">
    <reaction evidence="1">
        <text>uridine(34) in tRNA + AH2 + O2 = 5-hydroxyuridine(34) in tRNA + A + H2O</text>
        <dbReference type="Rhea" id="RHEA:64224"/>
        <dbReference type="Rhea" id="RHEA-COMP:11727"/>
        <dbReference type="Rhea" id="RHEA-COMP:13381"/>
        <dbReference type="ChEBI" id="CHEBI:13193"/>
        <dbReference type="ChEBI" id="CHEBI:15377"/>
        <dbReference type="ChEBI" id="CHEBI:15379"/>
        <dbReference type="ChEBI" id="CHEBI:17499"/>
        <dbReference type="ChEBI" id="CHEBI:65315"/>
        <dbReference type="ChEBI" id="CHEBI:136877"/>
    </reaction>
</comment>